<dbReference type="PROSITE" id="PS51257">
    <property type="entry name" value="PROKAR_LIPOPROTEIN"/>
    <property type="match status" value="1"/>
</dbReference>
<keyword evidence="4" id="KW-1185">Reference proteome</keyword>
<sequence length="161" mass="16225">MRTTVLALALLLVAGCSAEPGADDSATTPATATPTPAAPAPASDPAAPPPAHTPPPDDGTPSPDAGSNTVASRFQGRYAADAAACANPAHETRLTIEASRIAFHESSGPITRVAQGESEVSITTALTGEGQTREATYSFRLSADGNTLTDVGNGIARQRCD</sequence>
<keyword evidence="2" id="KW-0732">Signal</keyword>
<dbReference type="RefSeq" id="WP_386811374.1">
    <property type="nucleotide sequence ID" value="NZ_JBHTIH010000002.1"/>
</dbReference>
<evidence type="ECO:0008006" key="5">
    <source>
        <dbReference type="Google" id="ProtNLM"/>
    </source>
</evidence>
<feature type="compositionally biased region" description="Low complexity" evidence="1">
    <location>
        <begin position="23"/>
        <end position="45"/>
    </location>
</feature>
<feature type="region of interest" description="Disordered" evidence="1">
    <location>
        <begin position="18"/>
        <end position="73"/>
    </location>
</feature>
<feature type="chain" id="PRO_5046675528" description="Lipoprotein" evidence="2">
    <location>
        <begin position="19"/>
        <end position="161"/>
    </location>
</feature>
<proteinExistence type="predicted"/>
<name>A0ABW2YK24_9GAMM</name>
<evidence type="ECO:0000256" key="1">
    <source>
        <dbReference type="SAM" id="MobiDB-lite"/>
    </source>
</evidence>
<evidence type="ECO:0000313" key="4">
    <source>
        <dbReference type="Proteomes" id="UP001597090"/>
    </source>
</evidence>
<evidence type="ECO:0000313" key="3">
    <source>
        <dbReference type="EMBL" id="MFD0738451.1"/>
    </source>
</evidence>
<evidence type="ECO:0000256" key="2">
    <source>
        <dbReference type="SAM" id="SignalP"/>
    </source>
</evidence>
<dbReference type="EMBL" id="JBHTIH010000002">
    <property type="protein sequence ID" value="MFD0738451.1"/>
    <property type="molecule type" value="Genomic_DNA"/>
</dbReference>
<protein>
    <recommendedName>
        <fullName evidence="5">Lipoprotein</fullName>
    </recommendedName>
</protein>
<organism evidence="3 4">
    <name type="scientific">Lysobacter koreensis</name>
    <dbReference type="NCBI Taxonomy" id="266122"/>
    <lineage>
        <taxon>Bacteria</taxon>
        <taxon>Pseudomonadati</taxon>
        <taxon>Pseudomonadota</taxon>
        <taxon>Gammaproteobacteria</taxon>
        <taxon>Lysobacterales</taxon>
        <taxon>Lysobacteraceae</taxon>
        <taxon>Lysobacter</taxon>
    </lineage>
</organism>
<feature type="signal peptide" evidence="2">
    <location>
        <begin position="1"/>
        <end position="18"/>
    </location>
</feature>
<accession>A0ABW2YK24</accession>
<feature type="compositionally biased region" description="Pro residues" evidence="1">
    <location>
        <begin position="46"/>
        <end position="58"/>
    </location>
</feature>
<dbReference type="Proteomes" id="UP001597090">
    <property type="component" value="Unassembled WGS sequence"/>
</dbReference>
<reference evidence="4" key="1">
    <citation type="journal article" date="2019" name="Int. J. Syst. Evol. Microbiol.">
        <title>The Global Catalogue of Microorganisms (GCM) 10K type strain sequencing project: providing services to taxonomists for standard genome sequencing and annotation.</title>
        <authorList>
            <consortium name="The Broad Institute Genomics Platform"/>
            <consortium name="The Broad Institute Genome Sequencing Center for Infectious Disease"/>
            <person name="Wu L."/>
            <person name="Ma J."/>
        </authorList>
    </citation>
    <scope>NUCLEOTIDE SEQUENCE [LARGE SCALE GENOMIC DNA]</scope>
    <source>
        <strain evidence="4">CCUG 55491</strain>
    </source>
</reference>
<gene>
    <name evidence="3" type="ORF">ACFQZQ_04010</name>
</gene>
<comment type="caution">
    <text evidence="3">The sequence shown here is derived from an EMBL/GenBank/DDBJ whole genome shotgun (WGS) entry which is preliminary data.</text>
</comment>